<organism evidence="1">
    <name type="scientific">metagenome</name>
    <dbReference type="NCBI Taxonomy" id="256318"/>
    <lineage>
        <taxon>unclassified sequences</taxon>
        <taxon>metagenomes</taxon>
    </lineage>
</organism>
<evidence type="ECO:0008006" key="2">
    <source>
        <dbReference type="Google" id="ProtNLM"/>
    </source>
</evidence>
<reference evidence="1" key="1">
    <citation type="submission" date="2018-07" db="EMBL/GenBank/DDBJ databases">
        <authorList>
            <person name="Quirk P.G."/>
            <person name="Krulwich T.A."/>
        </authorList>
    </citation>
    <scope>NUCLEOTIDE SEQUENCE</scope>
</reference>
<accession>A0A380TCG9</accession>
<sequence length="55" mass="5803">MIWLALLLCTVLPLAACTTEVKGPKVEVTPPKVVIGPAEPQRDFCPPGQAKKGSC</sequence>
<name>A0A380TCG9_9ZZZZ</name>
<protein>
    <recommendedName>
        <fullName evidence="2">Lipoprotein</fullName>
    </recommendedName>
</protein>
<dbReference type="EMBL" id="UIDG01000090">
    <property type="protein sequence ID" value="SUS05216.1"/>
    <property type="molecule type" value="Genomic_DNA"/>
</dbReference>
<evidence type="ECO:0000313" key="1">
    <source>
        <dbReference type="EMBL" id="SUS05216.1"/>
    </source>
</evidence>
<gene>
    <name evidence="1" type="ORF">DF3PB_180010</name>
</gene>
<dbReference type="AlphaFoldDB" id="A0A380TCG9"/>
<proteinExistence type="predicted"/>